<sequence length="166" mass="17176">MPACLVTTSLLPPCRAAASSARAMRSFARRPSHSFVGLVGVRCHAATPPPPEFPGRTTPSEVPGTDRPPSEVPGTNRTPDEFPSIDTPPEFNAPPGVDVPMPGRPVPGPELPGPAMPSPTAPEIPTVPPNPDVPPPQLPEVDPPRPPPEVVPPQPPGAATVPPPFV</sequence>
<reference evidence="2" key="1">
    <citation type="submission" date="2020-10" db="EMBL/GenBank/DDBJ databases">
        <authorList>
            <person name="Han B."/>
            <person name="Lu T."/>
            <person name="Zhao Q."/>
            <person name="Huang X."/>
            <person name="Zhao Y."/>
        </authorList>
    </citation>
    <scope>NUCLEOTIDE SEQUENCE</scope>
</reference>
<keyword evidence="3" id="KW-1185">Reference proteome</keyword>
<evidence type="ECO:0000256" key="1">
    <source>
        <dbReference type="SAM" id="MobiDB-lite"/>
    </source>
</evidence>
<feature type="compositionally biased region" description="Pro residues" evidence="1">
    <location>
        <begin position="102"/>
        <end position="138"/>
    </location>
</feature>
<proteinExistence type="predicted"/>
<feature type="compositionally biased region" description="Pro residues" evidence="1">
    <location>
        <begin position="144"/>
        <end position="166"/>
    </location>
</feature>
<dbReference type="Proteomes" id="UP000604825">
    <property type="component" value="Unassembled WGS sequence"/>
</dbReference>
<dbReference type="EMBL" id="CAJGYO010000001">
    <property type="protein sequence ID" value="CAD6207060.1"/>
    <property type="molecule type" value="Genomic_DNA"/>
</dbReference>
<accession>A0A811MMS7</accession>
<comment type="caution">
    <text evidence="2">The sequence shown here is derived from an EMBL/GenBank/DDBJ whole genome shotgun (WGS) entry which is preliminary data.</text>
</comment>
<evidence type="ECO:0000313" key="3">
    <source>
        <dbReference type="Proteomes" id="UP000604825"/>
    </source>
</evidence>
<evidence type="ECO:0000313" key="2">
    <source>
        <dbReference type="EMBL" id="CAD6207060.1"/>
    </source>
</evidence>
<gene>
    <name evidence="2" type="ORF">NCGR_LOCUS4685</name>
</gene>
<protein>
    <submittedName>
        <fullName evidence="2">Uncharacterized protein</fullName>
    </submittedName>
</protein>
<name>A0A811MMS7_9POAL</name>
<feature type="region of interest" description="Disordered" evidence="1">
    <location>
        <begin position="43"/>
        <end position="166"/>
    </location>
</feature>
<organism evidence="2 3">
    <name type="scientific">Miscanthus lutarioriparius</name>
    <dbReference type="NCBI Taxonomy" id="422564"/>
    <lineage>
        <taxon>Eukaryota</taxon>
        <taxon>Viridiplantae</taxon>
        <taxon>Streptophyta</taxon>
        <taxon>Embryophyta</taxon>
        <taxon>Tracheophyta</taxon>
        <taxon>Spermatophyta</taxon>
        <taxon>Magnoliopsida</taxon>
        <taxon>Liliopsida</taxon>
        <taxon>Poales</taxon>
        <taxon>Poaceae</taxon>
        <taxon>PACMAD clade</taxon>
        <taxon>Panicoideae</taxon>
        <taxon>Andropogonodae</taxon>
        <taxon>Andropogoneae</taxon>
        <taxon>Saccharinae</taxon>
        <taxon>Miscanthus</taxon>
    </lineage>
</organism>
<dbReference type="OrthoDB" id="696325at2759"/>
<dbReference type="AlphaFoldDB" id="A0A811MMS7"/>